<sequence length="265" mass="30212">MGQEGVVPVPSERRSATSLSVTPYCLVLLAPQLEYLLHLRHTERGREETTSIVMVKGKRVIQRIENAASRQATFSKRRNGLVKKAFELSVLCDAEVALIILSSRGKLHQFSSSSMIETIKRYRAHSREDAGSTSMEHDIEELKHEEACMSKKMELLEASKQKLLGKNLESCSLEELHELEGKIEQGLRDIRVRKASQQQKLHSTLDLSTSYMLTFYKLQFHLLQEQIAQLKEKEVLSHSRLVQDTDVDTQLCIGWPGRGRTHDNM</sequence>
<organism evidence="8 9">
    <name type="scientific">Musa troglodytarum</name>
    <name type="common">fe'i banana</name>
    <dbReference type="NCBI Taxonomy" id="320322"/>
    <lineage>
        <taxon>Eukaryota</taxon>
        <taxon>Viridiplantae</taxon>
        <taxon>Streptophyta</taxon>
        <taxon>Embryophyta</taxon>
        <taxon>Tracheophyta</taxon>
        <taxon>Spermatophyta</taxon>
        <taxon>Magnoliopsida</taxon>
        <taxon>Liliopsida</taxon>
        <taxon>Zingiberales</taxon>
        <taxon>Musaceae</taxon>
        <taxon>Musa</taxon>
    </lineage>
</organism>
<reference evidence="8" key="1">
    <citation type="submission" date="2022-05" db="EMBL/GenBank/DDBJ databases">
        <title>The Musa troglodytarum L. genome provides insights into the mechanism of non-climacteric behaviour and enrichment of carotenoids.</title>
        <authorList>
            <person name="Wang J."/>
        </authorList>
    </citation>
    <scope>NUCLEOTIDE SEQUENCE</scope>
    <source>
        <tissue evidence="8">Leaf</tissue>
    </source>
</reference>
<dbReference type="Pfam" id="PF00319">
    <property type="entry name" value="SRF-TF"/>
    <property type="match status" value="1"/>
</dbReference>
<dbReference type="GO" id="GO:0003700">
    <property type="term" value="F:DNA-binding transcription factor activity"/>
    <property type="evidence" value="ECO:0007669"/>
    <property type="project" value="InterPro"/>
</dbReference>
<evidence type="ECO:0000256" key="2">
    <source>
        <dbReference type="ARBA" id="ARBA00023015"/>
    </source>
</evidence>
<evidence type="ECO:0000259" key="7">
    <source>
        <dbReference type="PROSITE" id="PS51297"/>
    </source>
</evidence>
<dbReference type="SMART" id="SM00432">
    <property type="entry name" value="MADS"/>
    <property type="match status" value="1"/>
</dbReference>
<comment type="subcellular location">
    <subcellularLocation>
        <location evidence="1">Nucleus</location>
    </subcellularLocation>
</comment>
<keyword evidence="9" id="KW-1185">Reference proteome</keyword>
<keyword evidence="3" id="KW-0238">DNA-binding</keyword>
<dbReference type="GO" id="GO:0000977">
    <property type="term" value="F:RNA polymerase II transcription regulatory region sequence-specific DNA binding"/>
    <property type="evidence" value="ECO:0007669"/>
    <property type="project" value="InterPro"/>
</dbReference>
<accession>A0A9E7EJR0</accession>
<dbReference type="OrthoDB" id="766479at2759"/>
<proteinExistence type="predicted"/>
<dbReference type="GO" id="GO:0045944">
    <property type="term" value="P:positive regulation of transcription by RNA polymerase II"/>
    <property type="evidence" value="ECO:0007669"/>
    <property type="project" value="InterPro"/>
</dbReference>
<dbReference type="InterPro" id="IPR033896">
    <property type="entry name" value="MEF2-like_N"/>
</dbReference>
<dbReference type="GO" id="GO:0046983">
    <property type="term" value="F:protein dimerization activity"/>
    <property type="evidence" value="ECO:0007669"/>
    <property type="project" value="InterPro"/>
</dbReference>
<dbReference type="CDD" id="cd00265">
    <property type="entry name" value="MADS_MEF2_like"/>
    <property type="match status" value="1"/>
</dbReference>
<protein>
    <submittedName>
        <fullName evidence="8">Uncharacterized protein</fullName>
    </submittedName>
</protein>
<keyword evidence="4" id="KW-0804">Transcription</keyword>
<evidence type="ECO:0000313" key="8">
    <source>
        <dbReference type="EMBL" id="URD77472.1"/>
    </source>
</evidence>
<evidence type="ECO:0000256" key="5">
    <source>
        <dbReference type="ARBA" id="ARBA00023242"/>
    </source>
</evidence>
<dbReference type="PROSITE" id="PS50066">
    <property type="entry name" value="MADS_BOX_2"/>
    <property type="match status" value="1"/>
</dbReference>
<evidence type="ECO:0000256" key="1">
    <source>
        <dbReference type="ARBA" id="ARBA00004123"/>
    </source>
</evidence>
<dbReference type="InterPro" id="IPR036879">
    <property type="entry name" value="TF_MADSbox_sf"/>
</dbReference>
<dbReference type="Gene3D" id="3.40.1810.10">
    <property type="entry name" value="Transcription factor, MADS-box"/>
    <property type="match status" value="1"/>
</dbReference>
<feature type="domain" description="MADS-box" evidence="6">
    <location>
        <begin position="54"/>
        <end position="114"/>
    </location>
</feature>
<evidence type="ECO:0000259" key="6">
    <source>
        <dbReference type="PROSITE" id="PS50066"/>
    </source>
</evidence>
<dbReference type="SUPFAM" id="SSF55455">
    <property type="entry name" value="SRF-like"/>
    <property type="match status" value="1"/>
</dbReference>
<dbReference type="Pfam" id="PF01486">
    <property type="entry name" value="K-box"/>
    <property type="match status" value="1"/>
</dbReference>
<keyword evidence="5" id="KW-0539">Nucleus</keyword>
<dbReference type="InterPro" id="IPR002487">
    <property type="entry name" value="TF_Kbox"/>
</dbReference>
<dbReference type="InterPro" id="IPR002100">
    <property type="entry name" value="TF_MADSbox"/>
</dbReference>
<evidence type="ECO:0000256" key="4">
    <source>
        <dbReference type="ARBA" id="ARBA00023163"/>
    </source>
</evidence>
<dbReference type="InterPro" id="IPR050142">
    <property type="entry name" value="MADS-box/MEF2_TF"/>
</dbReference>
<dbReference type="AlphaFoldDB" id="A0A9E7EJR0"/>
<dbReference type="PRINTS" id="PR00404">
    <property type="entry name" value="MADSDOMAIN"/>
</dbReference>
<dbReference type="EMBL" id="CP097503">
    <property type="protein sequence ID" value="URD77472.1"/>
    <property type="molecule type" value="Genomic_DNA"/>
</dbReference>
<dbReference type="PROSITE" id="PS51297">
    <property type="entry name" value="K_BOX"/>
    <property type="match status" value="1"/>
</dbReference>
<dbReference type="GO" id="GO:0005634">
    <property type="term" value="C:nucleus"/>
    <property type="evidence" value="ECO:0007669"/>
    <property type="project" value="UniProtKB-SubCell"/>
</dbReference>
<dbReference type="PANTHER" id="PTHR48019">
    <property type="entry name" value="SERUM RESPONSE FACTOR HOMOLOG"/>
    <property type="match status" value="1"/>
</dbReference>
<feature type="domain" description="K-box" evidence="7">
    <location>
        <begin position="139"/>
        <end position="240"/>
    </location>
</feature>
<dbReference type="Proteomes" id="UP001055439">
    <property type="component" value="Chromosome 10"/>
</dbReference>
<evidence type="ECO:0000256" key="3">
    <source>
        <dbReference type="ARBA" id="ARBA00023125"/>
    </source>
</evidence>
<gene>
    <name evidence="8" type="ORF">MUK42_05484</name>
</gene>
<name>A0A9E7EJR0_9LILI</name>
<evidence type="ECO:0000313" key="9">
    <source>
        <dbReference type="Proteomes" id="UP001055439"/>
    </source>
</evidence>
<keyword evidence="2" id="KW-0805">Transcription regulation</keyword>